<evidence type="ECO:0000259" key="12">
    <source>
        <dbReference type="Pfam" id="PF23233"/>
    </source>
</evidence>
<organism evidence="13 14">
    <name type="scientific">Torulaspora delbrueckii</name>
    <name type="common">Yeast</name>
    <name type="synonym">Candida colliculosa</name>
    <dbReference type="NCBI Taxonomy" id="4950"/>
    <lineage>
        <taxon>Eukaryota</taxon>
        <taxon>Fungi</taxon>
        <taxon>Dikarya</taxon>
        <taxon>Ascomycota</taxon>
        <taxon>Saccharomycotina</taxon>
        <taxon>Saccharomycetes</taxon>
        <taxon>Saccharomycetales</taxon>
        <taxon>Saccharomycetaceae</taxon>
        <taxon>Torulaspora</taxon>
    </lineage>
</organism>
<dbReference type="GO" id="GO:0071011">
    <property type="term" value="C:precatalytic spliceosome"/>
    <property type="evidence" value="ECO:0007669"/>
    <property type="project" value="TreeGrafter"/>
</dbReference>
<evidence type="ECO:0000256" key="4">
    <source>
        <dbReference type="ARBA" id="ARBA00022728"/>
    </source>
</evidence>
<dbReference type="InParanoid" id="G8ZXA4"/>
<dbReference type="InterPro" id="IPR055430">
    <property type="entry name" value="HAT_Syf1_CNRKL1_C"/>
</dbReference>
<dbReference type="InterPro" id="IPR011990">
    <property type="entry name" value="TPR-like_helical_dom_sf"/>
</dbReference>
<keyword evidence="6" id="KW-0508">mRNA splicing</keyword>
<name>G8ZXA4_TORDE</name>
<dbReference type="EMBL" id="HE616747">
    <property type="protein sequence ID" value="CCE93248.1"/>
    <property type="molecule type" value="Genomic_DNA"/>
</dbReference>
<dbReference type="GeneID" id="11501843"/>
<dbReference type="GO" id="GO:0071008">
    <property type="term" value="C:U2-type post-mRNA release spliceosomal complex"/>
    <property type="evidence" value="ECO:0007669"/>
    <property type="project" value="EnsemblFungi"/>
</dbReference>
<dbReference type="OrthoDB" id="541719at2759"/>
<reference evidence="13 14" key="1">
    <citation type="journal article" date="2011" name="Proc. Natl. Acad. Sci. U.S.A.">
        <title>Evolutionary erosion of yeast sex chromosomes by mating-type switching accidents.</title>
        <authorList>
            <person name="Gordon J.L."/>
            <person name="Armisen D."/>
            <person name="Proux-Wera E."/>
            <person name="Oheigeartaigh S.S."/>
            <person name="Byrne K.P."/>
            <person name="Wolfe K.H."/>
        </authorList>
    </citation>
    <scope>NUCLEOTIDE SEQUENCE [LARGE SCALE GENOMIC DNA]</scope>
    <source>
        <strain evidence="14">ATCC 10662 / CBS 1146 / NBRC 0425 / NCYC 2629 / NRRL Y-866</strain>
    </source>
</reference>
<dbReference type="GO" id="GO:0000785">
    <property type="term" value="C:chromatin"/>
    <property type="evidence" value="ECO:0007669"/>
    <property type="project" value="EnsemblFungi"/>
</dbReference>
<dbReference type="GO" id="GO:0006270">
    <property type="term" value="P:DNA replication initiation"/>
    <property type="evidence" value="ECO:0007669"/>
    <property type="project" value="EnsemblFungi"/>
</dbReference>
<dbReference type="PANTHER" id="PTHR11246:SF3">
    <property type="entry name" value="CROOKED NECK-LIKE PROTEIN 1"/>
    <property type="match status" value="1"/>
</dbReference>
<dbReference type="eggNOG" id="KOG1915">
    <property type="taxonomic scope" value="Eukaryota"/>
</dbReference>
<dbReference type="PANTHER" id="PTHR11246">
    <property type="entry name" value="PRE-MRNA SPLICING FACTOR"/>
    <property type="match status" value="1"/>
</dbReference>
<dbReference type="InterPro" id="IPR055433">
    <property type="entry name" value="HAT_Syf1-like_N"/>
</dbReference>
<comment type="similarity">
    <text evidence="2">Belongs to the crooked-neck family.</text>
</comment>
<dbReference type="SMART" id="SM00386">
    <property type="entry name" value="HAT"/>
    <property type="match status" value="13"/>
</dbReference>
<evidence type="ECO:0000256" key="5">
    <source>
        <dbReference type="ARBA" id="ARBA00022737"/>
    </source>
</evidence>
<dbReference type="GO" id="GO:0071004">
    <property type="term" value="C:U2-type prespliceosome"/>
    <property type="evidence" value="ECO:0007669"/>
    <property type="project" value="EnsemblFungi"/>
</dbReference>
<dbReference type="HOGENOM" id="CLU_011554_1_0_1"/>
<dbReference type="Gene3D" id="1.25.40.10">
    <property type="entry name" value="Tetratricopeptide repeat domain"/>
    <property type="match status" value="3"/>
</dbReference>
<comment type="function">
    <text evidence="8">Involved in pre-mRNA splicing and cell cycle progression. Required for the spliceosome assembly and initiation of the DNA replication.</text>
</comment>
<evidence type="ECO:0000256" key="6">
    <source>
        <dbReference type="ARBA" id="ARBA00023187"/>
    </source>
</evidence>
<dbReference type="Pfam" id="PF23233">
    <property type="entry name" value="HAT_Syf1_CNRKL1_N"/>
    <property type="match status" value="1"/>
</dbReference>
<keyword evidence="5" id="KW-0677">Repeat</keyword>
<dbReference type="Pfam" id="PF23231">
    <property type="entry name" value="HAT_Syf1_CNRKL1_C"/>
    <property type="match status" value="1"/>
</dbReference>
<dbReference type="KEGG" id="tdl:TDEL_0F04370"/>
<evidence type="ECO:0000256" key="1">
    <source>
        <dbReference type="ARBA" id="ARBA00004123"/>
    </source>
</evidence>
<dbReference type="GO" id="GO:0003688">
    <property type="term" value="F:DNA replication origin binding"/>
    <property type="evidence" value="ECO:0007669"/>
    <property type="project" value="EnsemblFungi"/>
</dbReference>
<evidence type="ECO:0000256" key="2">
    <source>
        <dbReference type="ARBA" id="ARBA00008644"/>
    </source>
</evidence>
<evidence type="ECO:0000256" key="3">
    <source>
        <dbReference type="ARBA" id="ARBA00022664"/>
    </source>
</evidence>
<evidence type="ECO:0000256" key="8">
    <source>
        <dbReference type="ARBA" id="ARBA00037040"/>
    </source>
</evidence>
<feature type="compositionally biased region" description="Acidic residues" evidence="10">
    <location>
        <begin position="647"/>
        <end position="656"/>
    </location>
</feature>
<proteinExistence type="inferred from homology"/>
<evidence type="ECO:0000313" key="14">
    <source>
        <dbReference type="Proteomes" id="UP000005627"/>
    </source>
</evidence>
<evidence type="ECO:0000256" key="7">
    <source>
        <dbReference type="ARBA" id="ARBA00023242"/>
    </source>
</evidence>
<dbReference type="RefSeq" id="XP_003682459.1">
    <property type="nucleotide sequence ID" value="XM_003682411.1"/>
</dbReference>
<dbReference type="AlphaFoldDB" id="G8ZXA4"/>
<keyword evidence="3" id="KW-0507">mRNA processing</keyword>
<dbReference type="SUPFAM" id="SSF48452">
    <property type="entry name" value="TPR-like"/>
    <property type="match status" value="4"/>
</dbReference>
<dbReference type="GO" id="GO:0071007">
    <property type="term" value="C:U2-type catalytic step 2 spliceosome"/>
    <property type="evidence" value="ECO:0007669"/>
    <property type="project" value="EnsemblFungi"/>
</dbReference>
<comment type="subcellular location">
    <subcellularLocation>
        <location evidence="1">Nucleus</location>
    </subcellularLocation>
</comment>
<evidence type="ECO:0000256" key="10">
    <source>
        <dbReference type="SAM" id="MobiDB-lite"/>
    </source>
</evidence>
<dbReference type="GO" id="GO:0000974">
    <property type="term" value="C:Prp19 complex"/>
    <property type="evidence" value="ECO:0007669"/>
    <property type="project" value="EnsemblFungi"/>
</dbReference>
<dbReference type="InterPro" id="IPR045075">
    <property type="entry name" value="Syf1-like"/>
</dbReference>
<dbReference type="GO" id="GO:0071006">
    <property type="term" value="C:U2-type catalytic step 1 spliceosome"/>
    <property type="evidence" value="ECO:0007669"/>
    <property type="project" value="EnsemblFungi"/>
</dbReference>
<keyword evidence="14" id="KW-1185">Reference proteome</keyword>
<dbReference type="STRING" id="1076872.G8ZXA4"/>
<evidence type="ECO:0000259" key="11">
    <source>
        <dbReference type="Pfam" id="PF23231"/>
    </source>
</evidence>
<feature type="region of interest" description="Disordered" evidence="10">
    <location>
        <begin position="637"/>
        <end position="664"/>
    </location>
</feature>
<feature type="domain" description="Pre-mRNA-splicing factor Syf1-like N-terminal HAT-repeats" evidence="12">
    <location>
        <begin position="48"/>
        <end position="193"/>
    </location>
</feature>
<evidence type="ECO:0000313" key="13">
    <source>
        <dbReference type="EMBL" id="CCE93248.1"/>
    </source>
</evidence>
<sequence>MDDEVNKQISAEQILKEVYERRKVVKPSTKVDILDLEELHEYQRRKRSEYETYLKRNRLDMGQWIRYAKFEVEQHDMRRARSIFERALLVDNGYIPLWIRYIDTELKSKFINHARNLLDRAINTLPRVDKLWYKYLLMEESLGNISIVRSLFTKWTSLEPHPNAWDSFVAFEVRQENFENARDVYSRYVLVHPMVSTWRKWVQFETTYGDVDTVRKVYSLAVDTLASFPDKEREDDLISLIISFATWESAQQEYERCRALYDIAIEKWPQRDELRNSLVHFEKKFGNIISAEESVIHKRKRSYEERLRESPRDYDTWWLYLDLVQAYFQPQVLETLKKSVSSNEPTASVKNIAWKQYIYLWIRLLTFVELEMSNIECCRGLYKRLVDHLIPHKQFTFSKVWLMYANFEIRQGNIDTARKILGRSLGTCPKVKTFRGYIELEIKLKQFDRVRKIYEKFLEFNPLKVDTWVNYAELEENLGDEDRCRAIYDLAISNADAIGFSKDSMIFLMQRSIEFETDEEEFGRARQLFDKYIQMNENLPQLWITYALYESSNPSEGQLNSLRENLIDDDDELNFEATDENIVRAREVFERALKHFKRTDHKENRAVIYEAYKSFEDNHGSDEDRQAIGKRMPRLIREQGPNAIEQESYEFPDDEHDNSKEPNVSKFLALAKKWNESQQA</sequence>
<protein>
    <recommendedName>
        <fullName evidence="9">Pre-mRNA-splicing factor CLF1</fullName>
    </recommendedName>
</protein>
<feature type="domain" description="Pre-mRNA-splicing factor Syf1/CRNKL1-like C-terminal HAT-repeats" evidence="11">
    <location>
        <begin position="354"/>
        <end position="496"/>
    </location>
</feature>
<dbReference type="FunFam" id="1.25.40.10:FF:001133">
    <property type="entry name" value="Crooked neck protein, putative"/>
    <property type="match status" value="1"/>
</dbReference>
<keyword evidence="7" id="KW-0539">Nucleus</keyword>
<dbReference type="GO" id="GO:0003682">
    <property type="term" value="F:chromatin binding"/>
    <property type="evidence" value="ECO:0007669"/>
    <property type="project" value="EnsemblFungi"/>
</dbReference>
<dbReference type="InterPro" id="IPR003107">
    <property type="entry name" value="HAT"/>
</dbReference>
<dbReference type="GO" id="GO:0000354">
    <property type="term" value="P:cis assembly of pre-catalytic spliceosome"/>
    <property type="evidence" value="ECO:0007669"/>
    <property type="project" value="EnsemblFungi"/>
</dbReference>
<evidence type="ECO:0000256" key="9">
    <source>
        <dbReference type="ARBA" id="ARBA00039167"/>
    </source>
</evidence>
<dbReference type="Proteomes" id="UP000005627">
    <property type="component" value="Chromosome 6"/>
</dbReference>
<gene>
    <name evidence="13" type="primary">TDEL0F04370</name>
    <name evidence="13" type="ORF">TDEL_0F04370</name>
</gene>
<dbReference type="FunCoup" id="G8ZXA4">
    <property type="interactions" value="1169"/>
</dbReference>
<keyword evidence="4" id="KW-0747">Spliceosome</keyword>
<accession>G8ZXA4</accession>